<proteinExistence type="predicted"/>
<reference evidence="2 3" key="1">
    <citation type="submission" date="2018-04" db="EMBL/GenBank/DDBJ databases">
        <authorList>
            <person name="Vogel A."/>
        </authorList>
    </citation>
    <scope>NUCLEOTIDE SEQUENCE [LARGE SCALE GENOMIC DNA]</scope>
</reference>
<dbReference type="GO" id="GO:0005789">
    <property type="term" value="C:endoplasmic reticulum membrane"/>
    <property type="evidence" value="ECO:0007669"/>
    <property type="project" value="InterPro"/>
</dbReference>
<dbReference type="InterPro" id="IPR039955">
    <property type="entry name" value="DTM1"/>
</dbReference>
<accession>A0A484LT73</accession>
<feature type="transmembrane region" description="Helical" evidence="1">
    <location>
        <begin position="6"/>
        <end position="27"/>
    </location>
</feature>
<evidence type="ECO:0000313" key="3">
    <source>
        <dbReference type="Proteomes" id="UP000595140"/>
    </source>
</evidence>
<feature type="transmembrane region" description="Helical" evidence="1">
    <location>
        <begin position="34"/>
        <end position="54"/>
    </location>
</feature>
<gene>
    <name evidence="2" type="ORF">CCAM_LOCUS20764</name>
</gene>
<dbReference type="AlphaFoldDB" id="A0A484LT73"/>
<keyword evidence="1" id="KW-0472">Membrane</keyword>
<keyword evidence="1" id="KW-0812">Transmembrane</keyword>
<keyword evidence="3" id="KW-1185">Reference proteome</keyword>
<organism evidence="2 3">
    <name type="scientific">Cuscuta campestris</name>
    <dbReference type="NCBI Taxonomy" id="132261"/>
    <lineage>
        <taxon>Eukaryota</taxon>
        <taxon>Viridiplantae</taxon>
        <taxon>Streptophyta</taxon>
        <taxon>Embryophyta</taxon>
        <taxon>Tracheophyta</taxon>
        <taxon>Spermatophyta</taxon>
        <taxon>Magnoliopsida</taxon>
        <taxon>eudicotyledons</taxon>
        <taxon>Gunneridae</taxon>
        <taxon>Pentapetalae</taxon>
        <taxon>asterids</taxon>
        <taxon>lamiids</taxon>
        <taxon>Solanales</taxon>
        <taxon>Convolvulaceae</taxon>
        <taxon>Cuscuteae</taxon>
        <taxon>Cuscuta</taxon>
        <taxon>Cuscuta subgen. Grammica</taxon>
        <taxon>Cuscuta sect. Cleistogrammica</taxon>
    </lineage>
</organism>
<feature type="transmembrane region" description="Helical" evidence="1">
    <location>
        <begin position="90"/>
        <end position="109"/>
    </location>
</feature>
<dbReference type="GO" id="GO:0048658">
    <property type="term" value="P:anther wall tapetum development"/>
    <property type="evidence" value="ECO:0007669"/>
    <property type="project" value="InterPro"/>
</dbReference>
<dbReference type="PANTHER" id="PTHR38354:SF2">
    <property type="entry name" value="SIGNAL PEPTIDASE COMPLEX-LIKE PROTEIN DTM1"/>
    <property type="match status" value="1"/>
</dbReference>
<evidence type="ECO:0000313" key="2">
    <source>
        <dbReference type="EMBL" id="VFQ78988.1"/>
    </source>
</evidence>
<dbReference type="OrthoDB" id="1861824at2759"/>
<dbReference type="Proteomes" id="UP000595140">
    <property type="component" value="Unassembled WGS sequence"/>
</dbReference>
<dbReference type="EMBL" id="OOIL02001890">
    <property type="protein sequence ID" value="VFQ78988.1"/>
    <property type="molecule type" value="Genomic_DNA"/>
</dbReference>
<name>A0A484LT73_9ASTE</name>
<keyword evidence="1" id="KW-1133">Transmembrane helix</keyword>
<evidence type="ECO:0000256" key="1">
    <source>
        <dbReference type="SAM" id="Phobius"/>
    </source>
</evidence>
<dbReference type="PANTHER" id="PTHR38354">
    <property type="entry name" value="SIGNAL PEPTIDASE COMPLEX-LIKE PROTEIN DTM1"/>
    <property type="match status" value="1"/>
</dbReference>
<sequence length="111" mass="12563">MNTDAVLRLSLCWVAAAVLFTGIYTHFSFKKMAATYIFGMFAVGGLILPDWEFFDRAVSQWFSPVTSASHGSSTAKQSVPSRFRMYPARVALYTVVYGVAFYKWWVFVFSS</sequence>
<evidence type="ECO:0008006" key="4">
    <source>
        <dbReference type="Google" id="ProtNLM"/>
    </source>
</evidence>
<protein>
    <recommendedName>
        <fullName evidence="4">Signal peptidase complex-like protein DTM1</fullName>
    </recommendedName>
</protein>